<feature type="domain" description="AB hydrolase-1" evidence="1">
    <location>
        <begin position="3"/>
        <end position="166"/>
    </location>
</feature>
<dbReference type="InterPro" id="IPR029058">
    <property type="entry name" value="AB_hydrolase_fold"/>
</dbReference>
<dbReference type="Pfam" id="PF12697">
    <property type="entry name" value="Abhydrolase_6"/>
    <property type="match status" value="1"/>
</dbReference>
<reference evidence="2 3" key="1">
    <citation type="submission" date="2018-11" db="EMBL/GenBank/DDBJ databases">
        <title>Draft genome of Simplicispira Flexivirga sp. BO-16.</title>
        <authorList>
            <person name="Im W.T."/>
        </authorList>
    </citation>
    <scope>NUCLEOTIDE SEQUENCE [LARGE SCALE GENOMIC DNA]</scope>
    <source>
        <strain evidence="2 3">BO-16</strain>
    </source>
</reference>
<evidence type="ECO:0000313" key="3">
    <source>
        <dbReference type="Proteomes" id="UP000271678"/>
    </source>
</evidence>
<dbReference type="Gene3D" id="3.40.50.1820">
    <property type="entry name" value="alpha/beta hydrolase"/>
    <property type="match status" value="1"/>
</dbReference>
<name>A0A3M9M1T3_9MICO</name>
<keyword evidence="3" id="KW-1185">Reference proteome</keyword>
<keyword evidence="2" id="KW-0378">Hydrolase</keyword>
<gene>
    <name evidence="2" type="ORF">EFY87_17090</name>
</gene>
<dbReference type="OrthoDB" id="3810256at2"/>
<comment type="caution">
    <text evidence="2">The sequence shown here is derived from an EMBL/GenBank/DDBJ whole genome shotgun (WGS) entry which is preliminary data.</text>
</comment>
<accession>A0A3M9M1T3</accession>
<proteinExistence type="predicted"/>
<evidence type="ECO:0000313" key="2">
    <source>
        <dbReference type="EMBL" id="RNI19541.1"/>
    </source>
</evidence>
<organism evidence="2 3">
    <name type="scientific">Flexivirga caeni</name>
    <dbReference type="NCBI Taxonomy" id="2294115"/>
    <lineage>
        <taxon>Bacteria</taxon>
        <taxon>Bacillati</taxon>
        <taxon>Actinomycetota</taxon>
        <taxon>Actinomycetes</taxon>
        <taxon>Micrococcales</taxon>
        <taxon>Dermacoccaceae</taxon>
        <taxon>Flexivirga</taxon>
    </lineage>
</organism>
<dbReference type="InterPro" id="IPR000073">
    <property type="entry name" value="AB_hydrolase_1"/>
</dbReference>
<evidence type="ECO:0000259" key="1">
    <source>
        <dbReference type="Pfam" id="PF12697"/>
    </source>
</evidence>
<dbReference type="RefSeq" id="WP_148043386.1">
    <property type="nucleotide sequence ID" value="NZ_RJJQ01000020.1"/>
</dbReference>
<dbReference type="AlphaFoldDB" id="A0A3M9M1T3"/>
<protein>
    <submittedName>
        <fullName evidence="2">Alpha/beta fold hydrolase</fullName>
    </submittedName>
</protein>
<dbReference type="EMBL" id="RJJQ01000020">
    <property type="protein sequence ID" value="RNI19541.1"/>
    <property type="molecule type" value="Genomic_DNA"/>
</dbReference>
<dbReference type="Proteomes" id="UP000271678">
    <property type="component" value="Unassembled WGS sequence"/>
</dbReference>
<sequence>MTVDRLPNPAVLVGHSLGGFAIQRYLEDHRAPAGVLVGSPPPSGGMRLTCRMARHDPLGTLKLFMTLRAKPMFASPDDARYWYFSAEAPAKEVAEYAARLQDESFRATANTLIRPVRTKRVTTPLLVCGGSKDRTATPSDVALTALRYGVEPVILDGLPHDLMLDAGWARAASYIADWLGARLL</sequence>
<dbReference type="GO" id="GO:0016787">
    <property type="term" value="F:hydrolase activity"/>
    <property type="evidence" value="ECO:0007669"/>
    <property type="project" value="UniProtKB-KW"/>
</dbReference>
<dbReference type="SUPFAM" id="SSF53474">
    <property type="entry name" value="alpha/beta-Hydrolases"/>
    <property type="match status" value="1"/>
</dbReference>